<dbReference type="Proteomes" id="UP000078287">
    <property type="component" value="Unassembled WGS sequence"/>
</dbReference>
<dbReference type="InterPro" id="IPR001789">
    <property type="entry name" value="Sig_transdc_resp-reg_receiver"/>
</dbReference>
<evidence type="ECO:0000313" key="4">
    <source>
        <dbReference type="EMBL" id="OAN38191.1"/>
    </source>
</evidence>
<evidence type="ECO:0000256" key="2">
    <source>
        <dbReference type="PROSITE-ProRule" id="PRU00169"/>
    </source>
</evidence>
<keyword evidence="5" id="KW-1185">Reference proteome</keyword>
<dbReference type="InterPro" id="IPR011006">
    <property type="entry name" value="CheY-like_superfamily"/>
</dbReference>
<reference evidence="4 5" key="1">
    <citation type="submission" date="2016-04" db="EMBL/GenBank/DDBJ databases">
        <title>Chloroflexus islandicus sp. nov., a thermophilic filamentous anoxygenic phototrophic bacterium from geyser Strokkur (Iceland).</title>
        <authorList>
            <person name="Gaisin V.A."/>
            <person name="Kalashnikov A.M."/>
            <person name="Sukhacheva M.V."/>
            <person name="Grouzdev D.S."/>
            <person name="Ivanov T.M."/>
            <person name="Kuznetsov B."/>
            <person name="Gorlenko V.M."/>
        </authorList>
    </citation>
    <scope>NUCLEOTIDE SEQUENCE [LARGE SCALE GENOMIC DNA]</scope>
    <source>
        <strain evidence="5">isl-2</strain>
    </source>
</reference>
<accession>A0A178LWZ9</accession>
<dbReference type="PANTHER" id="PTHR44591">
    <property type="entry name" value="STRESS RESPONSE REGULATOR PROTEIN 1"/>
    <property type="match status" value="1"/>
</dbReference>
<dbReference type="PANTHER" id="PTHR44591:SF3">
    <property type="entry name" value="RESPONSE REGULATORY DOMAIN-CONTAINING PROTEIN"/>
    <property type="match status" value="1"/>
</dbReference>
<keyword evidence="1 2" id="KW-0597">Phosphoprotein</keyword>
<evidence type="ECO:0000313" key="5">
    <source>
        <dbReference type="Proteomes" id="UP000078287"/>
    </source>
</evidence>
<dbReference type="GO" id="GO:0000160">
    <property type="term" value="P:phosphorelay signal transduction system"/>
    <property type="evidence" value="ECO:0007669"/>
    <property type="project" value="InterPro"/>
</dbReference>
<dbReference type="PROSITE" id="PS50110">
    <property type="entry name" value="RESPONSE_REGULATORY"/>
    <property type="match status" value="1"/>
</dbReference>
<comment type="caution">
    <text evidence="4">The sequence shown here is derived from an EMBL/GenBank/DDBJ whole genome shotgun (WGS) entry which is preliminary data.</text>
</comment>
<proteinExistence type="predicted"/>
<dbReference type="SMART" id="SM00448">
    <property type="entry name" value="REC"/>
    <property type="match status" value="1"/>
</dbReference>
<protein>
    <submittedName>
        <fullName evidence="4">Response regulator receiver protein</fullName>
    </submittedName>
</protein>
<organism evidence="4 5">
    <name type="scientific">Chloroflexus islandicus</name>
    <dbReference type="NCBI Taxonomy" id="1707952"/>
    <lineage>
        <taxon>Bacteria</taxon>
        <taxon>Bacillati</taxon>
        <taxon>Chloroflexota</taxon>
        <taxon>Chloroflexia</taxon>
        <taxon>Chloroflexales</taxon>
        <taxon>Chloroflexineae</taxon>
        <taxon>Chloroflexaceae</taxon>
        <taxon>Chloroflexus</taxon>
    </lineage>
</organism>
<feature type="modified residue" description="4-aspartylphosphate" evidence="2">
    <location>
        <position position="53"/>
    </location>
</feature>
<dbReference type="Gene3D" id="3.40.50.2300">
    <property type="match status" value="1"/>
</dbReference>
<dbReference type="RefSeq" id="WP_066791109.1">
    <property type="nucleotide sequence ID" value="NZ_LWQS01000103.1"/>
</dbReference>
<evidence type="ECO:0000259" key="3">
    <source>
        <dbReference type="PROSITE" id="PS50110"/>
    </source>
</evidence>
<feature type="domain" description="Response regulatory" evidence="3">
    <location>
        <begin position="4"/>
        <end position="118"/>
    </location>
</feature>
<dbReference type="CDD" id="cd00156">
    <property type="entry name" value="REC"/>
    <property type="match status" value="1"/>
</dbReference>
<name>A0A178LWZ9_9CHLR</name>
<dbReference type="OrthoDB" id="9788446at2"/>
<dbReference type="EMBL" id="LWQS01000103">
    <property type="protein sequence ID" value="OAN38191.1"/>
    <property type="molecule type" value="Genomic_DNA"/>
</dbReference>
<evidence type="ECO:0000256" key="1">
    <source>
        <dbReference type="ARBA" id="ARBA00022553"/>
    </source>
</evidence>
<dbReference type="Pfam" id="PF00072">
    <property type="entry name" value="Response_reg"/>
    <property type="match status" value="1"/>
</dbReference>
<gene>
    <name evidence="4" type="ORF">A6A03_04680</name>
</gene>
<sequence length="217" mass="24454">MQEPILLVEDDHILQLSLTTMLRRDGYAVDTARNVTEARLAILARRPRIILLDLGLPDGSGFDILNWMAMEPDRPLIIVTTANDSPKAALEALSLGAFDYLTKPINHDTLRHTLRRAVSYDQLRLQVREYERLKTEVDEARIAVRAVAHHISQALTVMMGEAQLVREEVNDMSLRASLDRIVRMTEEAAQMIATLRAVRLFAPRESGVEPPAETAHE</sequence>
<dbReference type="STRING" id="1707952.A6A03_04680"/>
<dbReference type="InterPro" id="IPR050595">
    <property type="entry name" value="Bact_response_regulator"/>
</dbReference>
<dbReference type="SUPFAM" id="SSF52172">
    <property type="entry name" value="CheY-like"/>
    <property type="match status" value="1"/>
</dbReference>
<dbReference type="AlphaFoldDB" id="A0A178LWZ9"/>